<dbReference type="GeneID" id="80817801"/>
<organism evidence="2 3">
    <name type="scientific">Marinovum algicola</name>
    <dbReference type="NCBI Taxonomy" id="42444"/>
    <lineage>
        <taxon>Bacteria</taxon>
        <taxon>Pseudomonadati</taxon>
        <taxon>Pseudomonadota</taxon>
        <taxon>Alphaproteobacteria</taxon>
        <taxon>Rhodobacterales</taxon>
        <taxon>Roseobacteraceae</taxon>
        <taxon>Marinovum</taxon>
    </lineage>
</organism>
<reference evidence="2 3" key="1">
    <citation type="submission" date="2016-10" db="EMBL/GenBank/DDBJ databases">
        <authorList>
            <person name="Varghese N."/>
            <person name="Submissions S."/>
        </authorList>
    </citation>
    <scope>NUCLEOTIDE SEQUENCE [LARGE SCALE GENOMIC DNA]</scope>
    <source>
        <strain evidence="2 3">FF3</strain>
    </source>
</reference>
<dbReference type="RefSeq" id="WP_244526455.1">
    <property type="nucleotide sequence ID" value="NZ_FNYY01000004.1"/>
</dbReference>
<comment type="caution">
    <text evidence="2">The sequence shown here is derived from an EMBL/GenBank/DDBJ whole genome shotgun (WGS) entry which is preliminary data.</text>
</comment>
<dbReference type="Pfam" id="PF00534">
    <property type="entry name" value="Glycos_transf_1"/>
    <property type="match status" value="1"/>
</dbReference>
<proteinExistence type="predicted"/>
<dbReference type="Proteomes" id="UP000182932">
    <property type="component" value="Unassembled WGS sequence"/>
</dbReference>
<sequence>MTGVDRVEFAYLRALLADPVPLFALARTRLGYVLLSQQGAAEILRRATSDDWGRLDALGRVSKGPKMRRRAEADLRRAALARALPWRLGAILRRHLPPGTLYCNTGHSNLTERVVTAWRGLPNARIAVLVHDTIPLDFPQYQRPETLRKFKRFLGRTAQAADIIICNSRATLADCQRHMQVFGRIPEGIVAPLGIETVPPGPAPPGLPPGPYFVCVGTIEPRKNHALLLDIWDRFAAEGRDAPHLLLCGARGWNNAAVFARLDAGNPLVQERPGLSDGEIAALLVHSRGLLFPSLAEGYGLPPIEAAALGVPAVVADLAVYRETLDDIPIYLPPQDIYSWRQKIEQLQEQRPPTAPYVPPSWDRHFNIVLRQR</sequence>
<accession>A0A975W8Y5</accession>
<protein>
    <submittedName>
        <fullName evidence="2">Glycosyltransferase involved in cell wall bisynthesis</fullName>
    </submittedName>
</protein>
<dbReference type="CDD" id="cd03809">
    <property type="entry name" value="GT4_MtfB-like"/>
    <property type="match status" value="1"/>
</dbReference>
<keyword evidence="3" id="KW-1185">Reference proteome</keyword>
<dbReference type="Gene3D" id="3.40.50.2000">
    <property type="entry name" value="Glycogen Phosphorylase B"/>
    <property type="match status" value="1"/>
</dbReference>
<dbReference type="AlphaFoldDB" id="A0A975W8Y5"/>
<evidence type="ECO:0000259" key="1">
    <source>
        <dbReference type="Pfam" id="PF00534"/>
    </source>
</evidence>
<evidence type="ECO:0000313" key="2">
    <source>
        <dbReference type="EMBL" id="SEJ22621.1"/>
    </source>
</evidence>
<dbReference type="PANTHER" id="PTHR46401">
    <property type="entry name" value="GLYCOSYLTRANSFERASE WBBK-RELATED"/>
    <property type="match status" value="1"/>
</dbReference>
<feature type="domain" description="Glycosyl transferase family 1" evidence="1">
    <location>
        <begin position="211"/>
        <end position="350"/>
    </location>
</feature>
<dbReference type="EMBL" id="FNYY01000004">
    <property type="protein sequence ID" value="SEJ22621.1"/>
    <property type="molecule type" value="Genomic_DNA"/>
</dbReference>
<dbReference type="GO" id="GO:0016757">
    <property type="term" value="F:glycosyltransferase activity"/>
    <property type="evidence" value="ECO:0007669"/>
    <property type="project" value="InterPro"/>
</dbReference>
<dbReference type="SUPFAM" id="SSF53756">
    <property type="entry name" value="UDP-Glycosyltransferase/glycogen phosphorylase"/>
    <property type="match status" value="1"/>
</dbReference>
<name>A0A975W8Y5_9RHOB</name>
<dbReference type="PANTHER" id="PTHR46401:SF8">
    <property type="entry name" value="BLL6006 PROTEIN"/>
    <property type="match status" value="1"/>
</dbReference>
<dbReference type="InterPro" id="IPR001296">
    <property type="entry name" value="Glyco_trans_1"/>
</dbReference>
<gene>
    <name evidence="2" type="ORF">SAMN04487940_104111</name>
</gene>
<evidence type="ECO:0000313" key="3">
    <source>
        <dbReference type="Proteomes" id="UP000182932"/>
    </source>
</evidence>